<dbReference type="RefSeq" id="WP_134502476.1">
    <property type="nucleotide sequence ID" value="NZ_SOEY01000016.1"/>
</dbReference>
<evidence type="ECO:0000259" key="3">
    <source>
        <dbReference type="Pfam" id="PF13828"/>
    </source>
</evidence>
<name>A0A4R8UWW1_9MICO</name>
<feature type="transmembrane region" description="Helical" evidence="2">
    <location>
        <begin position="114"/>
        <end position="147"/>
    </location>
</feature>
<evidence type="ECO:0000256" key="1">
    <source>
        <dbReference type="SAM" id="MobiDB-lite"/>
    </source>
</evidence>
<comment type="caution">
    <text evidence="4">The sequence shown here is derived from an EMBL/GenBank/DDBJ whole genome shotgun (WGS) entry which is preliminary data.</text>
</comment>
<keyword evidence="5" id="KW-1185">Reference proteome</keyword>
<feature type="compositionally biased region" description="Pro residues" evidence="1">
    <location>
        <begin position="1"/>
        <end position="10"/>
    </location>
</feature>
<keyword evidence="2" id="KW-0812">Transmembrane</keyword>
<feature type="transmembrane region" description="Helical" evidence="2">
    <location>
        <begin position="79"/>
        <end position="102"/>
    </location>
</feature>
<evidence type="ECO:0000313" key="5">
    <source>
        <dbReference type="Proteomes" id="UP000298173"/>
    </source>
</evidence>
<keyword evidence="2" id="KW-1133">Transmembrane helix</keyword>
<reference evidence="4 5" key="1">
    <citation type="submission" date="2019-03" db="EMBL/GenBank/DDBJ databases">
        <title>Genomics of glacier-inhabiting Cryobacterium strains.</title>
        <authorList>
            <person name="Liu Q."/>
            <person name="Xin Y.-H."/>
        </authorList>
    </citation>
    <scope>NUCLEOTIDE SEQUENCE [LARGE SCALE GENOMIC DNA]</scope>
    <source>
        <strain evidence="4 5">HLT2-23</strain>
    </source>
</reference>
<dbReference type="Proteomes" id="UP000298173">
    <property type="component" value="Unassembled WGS sequence"/>
</dbReference>
<dbReference type="EMBL" id="SOEY01000016">
    <property type="protein sequence ID" value="TFB73733.1"/>
    <property type="molecule type" value="Genomic_DNA"/>
</dbReference>
<accession>A0A4R8UWW1</accession>
<evidence type="ECO:0000313" key="4">
    <source>
        <dbReference type="EMBL" id="TFB73733.1"/>
    </source>
</evidence>
<dbReference type="OrthoDB" id="4374883at2"/>
<proteinExistence type="predicted"/>
<gene>
    <name evidence="4" type="ORF">E3O06_07855</name>
</gene>
<feature type="region of interest" description="Disordered" evidence="1">
    <location>
        <begin position="1"/>
        <end position="36"/>
    </location>
</feature>
<keyword evidence="2" id="KW-0472">Membrane</keyword>
<sequence>MSDPTQPPVDPTRNDPTRSDPTGSMPAGSSVPPAYESPAAPVYPSYPAPGTPAAPAYGQPPAYGQNPYGQQNPQDKYNVLAIISLVSAFFVSLVAVITGHMAMSQIKKTGEKGYGLALWGLILGYLGIVTGIIFAFIFIAILVSGAATTSTFNS</sequence>
<organism evidence="4 5">
    <name type="scientific">Cryobacterium glaciale</name>
    <dbReference type="NCBI Taxonomy" id="1259145"/>
    <lineage>
        <taxon>Bacteria</taxon>
        <taxon>Bacillati</taxon>
        <taxon>Actinomycetota</taxon>
        <taxon>Actinomycetes</taxon>
        <taxon>Micrococcales</taxon>
        <taxon>Microbacteriaceae</taxon>
        <taxon>Cryobacterium</taxon>
    </lineage>
</organism>
<protein>
    <submittedName>
        <fullName evidence="4">DUF4190 domain-containing protein</fullName>
    </submittedName>
</protein>
<evidence type="ECO:0000256" key="2">
    <source>
        <dbReference type="SAM" id="Phobius"/>
    </source>
</evidence>
<dbReference type="AlphaFoldDB" id="A0A4R8UWW1"/>
<dbReference type="Pfam" id="PF13828">
    <property type="entry name" value="DUF4190"/>
    <property type="match status" value="1"/>
</dbReference>
<dbReference type="InterPro" id="IPR025241">
    <property type="entry name" value="DUF4190"/>
</dbReference>
<feature type="domain" description="DUF4190" evidence="3">
    <location>
        <begin position="79"/>
        <end position="133"/>
    </location>
</feature>